<organism evidence="1 2">
    <name type="scientific">Aurantimicrobium photophilum</name>
    <dbReference type="NCBI Taxonomy" id="1987356"/>
    <lineage>
        <taxon>Bacteria</taxon>
        <taxon>Bacillati</taxon>
        <taxon>Actinomycetota</taxon>
        <taxon>Actinomycetes</taxon>
        <taxon>Micrococcales</taxon>
        <taxon>Microbacteriaceae</taxon>
        <taxon>Aurantimicrobium</taxon>
    </lineage>
</organism>
<dbReference type="KEGG" id="aum:AURMO_01581"/>
<proteinExistence type="predicted"/>
<dbReference type="InterPro" id="IPR043426">
    <property type="entry name" value="MltB-like"/>
</dbReference>
<dbReference type="AlphaFoldDB" id="A0A2Z3S1Q6"/>
<evidence type="ECO:0008006" key="3">
    <source>
        <dbReference type="Google" id="ProtNLM"/>
    </source>
</evidence>
<keyword evidence="2" id="KW-1185">Reference proteome</keyword>
<sequence length="243" mass="25570">MVIAVLGLATWGFVACSTGGTTAGDEGPFAPVLATPPHVEGLTLDQLAHTAIAELPDPTWVKQTAQQTGIPERALTAYAGVAIGLSVVDPECHLSWNTLAGIGWVESHHGAIFGGKILPDGNMSEPIYGIPLDGKNDTKAMPDFDDGNFDGTAEFDRAVGPMQIVPPTWAAWHNDGNNDGNEDGQNIDDAALAAGRYLCYSGGDLSTPQGWQDAVFGYNQVPKYMQDVANKANEYASKVPTAS</sequence>
<evidence type="ECO:0000313" key="1">
    <source>
        <dbReference type="EMBL" id="AWR22164.1"/>
    </source>
</evidence>
<dbReference type="PANTHER" id="PTHR30163:SF8">
    <property type="entry name" value="LYTIC MUREIN TRANSGLYCOSYLASE"/>
    <property type="match status" value="1"/>
</dbReference>
<dbReference type="EMBL" id="CP023994">
    <property type="protein sequence ID" value="AWR22164.1"/>
    <property type="molecule type" value="Genomic_DNA"/>
</dbReference>
<evidence type="ECO:0000313" key="2">
    <source>
        <dbReference type="Proteomes" id="UP000246894"/>
    </source>
</evidence>
<dbReference type="Proteomes" id="UP000246894">
    <property type="component" value="Chromosome"/>
</dbReference>
<dbReference type="PANTHER" id="PTHR30163">
    <property type="entry name" value="MEMBRANE-BOUND LYTIC MUREIN TRANSGLYCOSYLASE B"/>
    <property type="match status" value="1"/>
</dbReference>
<accession>A0A2Z3S1Q6</accession>
<gene>
    <name evidence="1" type="ORF">AURMO_01581</name>
</gene>
<dbReference type="SUPFAM" id="SSF53955">
    <property type="entry name" value="Lysozyme-like"/>
    <property type="match status" value="1"/>
</dbReference>
<dbReference type="GO" id="GO:0008933">
    <property type="term" value="F:peptidoglycan lytic transglycosylase activity"/>
    <property type="evidence" value="ECO:0007669"/>
    <property type="project" value="TreeGrafter"/>
</dbReference>
<dbReference type="OrthoDB" id="9796191at2"/>
<dbReference type="GO" id="GO:0009253">
    <property type="term" value="P:peptidoglycan catabolic process"/>
    <property type="evidence" value="ECO:0007669"/>
    <property type="project" value="TreeGrafter"/>
</dbReference>
<reference evidence="1 2" key="1">
    <citation type="submission" date="2017-10" db="EMBL/GenBank/DDBJ databases">
        <title>Genome of an Actinobacterium that displays light-enhanced growth.</title>
        <authorList>
            <person name="Maresca J.A."/>
            <person name="Hempel P."/>
            <person name="Shevchenko O."/>
            <person name="Miller K.J."/>
            <person name="Hahn M.W."/>
        </authorList>
    </citation>
    <scope>NUCLEOTIDE SEQUENCE [LARGE SCALE GENOMIC DNA]</scope>
    <source>
        <strain evidence="1 2">MWH-Mo1</strain>
    </source>
</reference>
<protein>
    <recommendedName>
        <fullName evidence="3">Transglycosylase SLT domain-containing protein</fullName>
    </recommendedName>
</protein>
<dbReference type="Gene3D" id="1.10.530.10">
    <property type="match status" value="1"/>
</dbReference>
<name>A0A2Z3S1Q6_9MICO</name>
<dbReference type="InterPro" id="IPR023346">
    <property type="entry name" value="Lysozyme-like_dom_sf"/>
</dbReference>